<evidence type="ECO:0000256" key="3">
    <source>
        <dbReference type="ARBA" id="ARBA00022771"/>
    </source>
</evidence>
<organism evidence="10 11">
    <name type="scientific">Frankliniella fusca</name>
    <dbReference type="NCBI Taxonomy" id="407009"/>
    <lineage>
        <taxon>Eukaryota</taxon>
        <taxon>Metazoa</taxon>
        <taxon>Ecdysozoa</taxon>
        <taxon>Arthropoda</taxon>
        <taxon>Hexapoda</taxon>
        <taxon>Insecta</taxon>
        <taxon>Pterygota</taxon>
        <taxon>Neoptera</taxon>
        <taxon>Paraneoptera</taxon>
        <taxon>Thysanoptera</taxon>
        <taxon>Terebrantia</taxon>
        <taxon>Thripoidea</taxon>
        <taxon>Thripidae</taxon>
        <taxon>Frankliniella</taxon>
    </lineage>
</organism>
<dbReference type="InterPro" id="IPR017907">
    <property type="entry name" value="Znf_RING_CS"/>
</dbReference>
<feature type="transmembrane region" description="Helical" evidence="8">
    <location>
        <begin position="2121"/>
        <end position="2141"/>
    </location>
</feature>
<evidence type="ECO:0000256" key="2">
    <source>
        <dbReference type="ARBA" id="ARBA00022723"/>
    </source>
</evidence>
<feature type="transmembrane region" description="Helical" evidence="8">
    <location>
        <begin position="2462"/>
        <end position="2486"/>
    </location>
</feature>
<evidence type="ECO:0000256" key="7">
    <source>
        <dbReference type="SAM" id="MobiDB-lite"/>
    </source>
</evidence>
<evidence type="ECO:0000313" key="10">
    <source>
        <dbReference type="EMBL" id="KAK3923232.1"/>
    </source>
</evidence>
<dbReference type="InterPro" id="IPR006621">
    <property type="entry name" value="Nose-resist-to-fluoxetine_N"/>
</dbReference>
<comment type="similarity">
    <text evidence="1">Belongs to the eukaryotic RPC3/POLR3C RNA polymerase subunit family.</text>
</comment>
<keyword evidence="8" id="KW-1133">Transmembrane helix</keyword>
<feature type="compositionally biased region" description="Basic and acidic residues" evidence="7">
    <location>
        <begin position="784"/>
        <end position="828"/>
    </location>
</feature>
<dbReference type="EMBL" id="JAHWGI010001142">
    <property type="protein sequence ID" value="KAK3923232.1"/>
    <property type="molecule type" value="Genomic_DNA"/>
</dbReference>
<feature type="region of interest" description="Disordered" evidence="7">
    <location>
        <begin position="841"/>
        <end position="981"/>
    </location>
</feature>
<feature type="transmembrane region" description="Helical" evidence="8">
    <location>
        <begin position="2433"/>
        <end position="2450"/>
    </location>
</feature>
<feature type="compositionally biased region" description="Acidic residues" evidence="7">
    <location>
        <begin position="2823"/>
        <end position="2839"/>
    </location>
</feature>
<reference evidence="10" key="1">
    <citation type="submission" date="2021-07" db="EMBL/GenBank/DDBJ databases">
        <authorList>
            <person name="Catto M.A."/>
            <person name="Jacobson A."/>
            <person name="Kennedy G."/>
            <person name="Labadie P."/>
            <person name="Hunt B.G."/>
            <person name="Srinivasan R."/>
        </authorList>
    </citation>
    <scope>NUCLEOTIDE SEQUENCE</scope>
    <source>
        <strain evidence="10">PL_HMW_Pooled</strain>
        <tissue evidence="10">Head</tissue>
    </source>
</reference>
<feature type="region of interest" description="Disordered" evidence="7">
    <location>
        <begin position="2615"/>
        <end position="2638"/>
    </location>
</feature>
<dbReference type="SMART" id="SM00184">
    <property type="entry name" value="RING"/>
    <property type="match status" value="2"/>
</dbReference>
<dbReference type="GO" id="GO:0000428">
    <property type="term" value="C:DNA-directed RNA polymerase complex"/>
    <property type="evidence" value="ECO:0007669"/>
    <property type="project" value="UniProtKB-KW"/>
</dbReference>
<dbReference type="Pfam" id="PF05645">
    <property type="entry name" value="RNA_pol_Rpc82"/>
    <property type="match status" value="1"/>
</dbReference>
<dbReference type="GO" id="GO:0003677">
    <property type="term" value="F:DNA binding"/>
    <property type="evidence" value="ECO:0007669"/>
    <property type="project" value="InterPro"/>
</dbReference>
<proteinExistence type="inferred from homology"/>
<feature type="compositionally biased region" description="Basic and acidic residues" evidence="7">
    <location>
        <begin position="996"/>
        <end position="1119"/>
    </location>
</feature>
<dbReference type="Gene3D" id="1.10.10.10">
    <property type="entry name" value="Winged helix-like DNA-binding domain superfamily/Winged helix DNA-binding domain"/>
    <property type="match status" value="4"/>
</dbReference>
<keyword evidence="2" id="KW-0479">Metal-binding</keyword>
<dbReference type="Pfam" id="PF13445">
    <property type="entry name" value="zf-RING_UBOX"/>
    <property type="match status" value="1"/>
</dbReference>
<dbReference type="PROSITE" id="PS50089">
    <property type="entry name" value="ZF_RING_2"/>
    <property type="match status" value="1"/>
</dbReference>
<evidence type="ECO:0000313" key="11">
    <source>
        <dbReference type="Proteomes" id="UP001219518"/>
    </source>
</evidence>
<keyword evidence="8" id="KW-0472">Membrane</keyword>
<dbReference type="PANTHER" id="PTHR11161">
    <property type="entry name" value="O-ACYLTRANSFERASE"/>
    <property type="match status" value="1"/>
</dbReference>
<keyword evidence="10" id="KW-0240">DNA-directed RNA polymerase</keyword>
<keyword evidence="4" id="KW-0862">Zinc</keyword>
<dbReference type="Pfam" id="PF08221">
    <property type="entry name" value="HTH_9"/>
    <property type="match status" value="1"/>
</dbReference>
<keyword evidence="10" id="KW-0804">Transcription</keyword>
<feature type="compositionally biased region" description="Basic and acidic residues" evidence="7">
    <location>
        <begin position="557"/>
        <end position="585"/>
    </location>
</feature>
<feature type="region of interest" description="Disordered" evidence="7">
    <location>
        <begin position="618"/>
        <end position="828"/>
    </location>
</feature>
<feature type="transmembrane region" description="Helical" evidence="8">
    <location>
        <begin position="2506"/>
        <end position="2527"/>
    </location>
</feature>
<feature type="transmembrane region" description="Helical" evidence="8">
    <location>
        <begin position="2539"/>
        <end position="2561"/>
    </location>
</feature>
<feature type="transmembrane region" description="Helical" evidence="8">
    <location>
        <begin position="2236"/>
        <end position="2258"/>
    </location>
</feature>
<feature type="transmembrane region" description="Helical" evidence="8">
    <location>
        <begin position="1769"/>
        <end position="1792"/>
    </location>
</feature>
<dbReference type="PROSITE" id="PS00518">
    <property type="entry name" value="ZF_RING_1"/>
    <property type="match status" value="1"/>
</dbReference>
<dbReference type="InterPro" id="IPR001841">
    <property type="entry name" value="Znf_RING"/>
</dbReference>
<feature type="domain" description="RING-type" evidence="9">
    <location>
        <begin position="2653"/>
        <end position="2696"/>
    </location>
</feature>
<feature type="transmembrane region" description="Helical" evidence="8">
    <location>
        <begin position="2196"/>
        <end position="2216"/>
    </location>
</feature>
<dbReference type="InterPro" id="IPR002656">
    <property type="entry name" value="Acyl_transf_3_dom"/>
</dbReference>
<evidence type="ECO:0000259" key="9">
    <source>
        <dbReference type="PROSITE" id="PS50089"/>
    </source>
</evidence>
<comment type="caution">
    <text evidence="10">The sequence shown here is derived from an EMBL/GenBank/DDBJ whole genome shotgun (WGS) entry which is preliminary data.</text>
</comment>
<gene>
    <name evidence="10" type="ORF">KUF71_000314</name>
</gene>
<feature type="region of interest" description="Disordered" evidence="7">
    <location>
        <begin position="996"/>
        <end position="1163"/>
    </location>
</feature>
<evidence type="ECO:0000256" key="5">
    <source>
        <dbReference type="ARBA" id="ARBA00032387"/>
    </source>
</evidence>
<feature type="compositionally biased region" description="Polar residues" evidence="7">
    <location>
        <begin position="639"/>
        <end position="653"/>
    </location>
</feature>
<feature type="compositionally biased region" description="Low complexity" evidence="7">
    <location>
        <begin position="2797"/>
        <end position="2808"/>
    </location>
</feature>
<dbReference type="SUPFAM" id="SSF57850">
    <property type="entry name" value="RING/U-box"/>
    <property type="match status" value="1"/>
</dbReference>
<evidence type="ECO:0000256" key="4">
    <source>
        <dbReference type="ARBA" id="ARBA00022833"/>
    </source>
</evidence>
<reference evidence="10" key="2">
    <citation type="journal article" date="2023" name="BMC Genomics">
        <title>Pest status, molecular evolution, and epigenetic factors derived from the genome assembly of Frankliniella fusca, a thysanopteran phytovirus vector.</title>
        <authorList>
            <person name="Catto M.A."/>
            <person name="Labadie P.E."/>
            <person name="Jacobson A.L."/>
            <person name="Kennedy G.G."/>
            <person name="Srinivasan R."/>
            <person name="Hunt B.G."/>
        </authorList>
    </citation>
    <scope>NUCLEOTIDE SEQUENCE</scope>
    <source>
        <strain evidence="10">PL_HMW_Pooled</strain>
    </source>
</reference>
<feature type="transmembrane region" description="Helical" evidence="8">
    <location>
        <begin position="2343"/>
        <end position="2365"/>
    </location>
</feature>
<dbReference type="InterPro" id="IPR052728">
    <property type="entry name" value="O2_lipid_transport_reg"/>
</dbReference>
<dbReference type="GO" id="GO:0008270">
    <property type="term" value="F:zinc ion binding"/>
    <property type="evidence" value="ECO:0007669"/>
    <property type="project" value="UniProtKB-KW"/>
</dbReference>
<feature type="region of interest" description="Disordered" evidence="7">
    <location>
        <begin position="2796"/>
        <end position="2858"/>
    </location>
</feature>
<dbReference type="Pfam" id="PF20146">
    <property type="entry name" value="NRF"/>
    <property type="match status" value="2"/>
</dbReference>
<name>A0AAE1HL07_9NEOP</name>
<keyword evidence="11" id="KW-1185">Reference proteome</keyword>
<feature type="compositionally biased region" description="Acidic residues" evidence="7">
    <location>
        <begin position="683"/>
        <end position="783"/>
    </location>
</feature>
<sequence length="3300" mass="372901">MAEEHFGDIVCKVGTDLFKWGPKPLVLVASSTKLPIDKVRQSLCVLLQYGLASFAPGKSGRVAEYTLLPEKVFSLLRFPRYLYLIKTKFGVEAETLVEEFLRVGFDSASRLIVRAAARLKESQKGSDDATTYLPTLRDKFVSLVNKQFLMRCPSPTPVDEEKGEKPSGIPNLTVSKTQLYLPPTLNMKALTQLLAGEEADAGDEGVCWRVNFDRFHQDFRDQIMVSAIARRIDDKASEIFQLLLQLMYIRTDPWVRVSNPIPYSELRDTLRKKDPQSPILSHLDQYLRIIEEDSSGFITRVGDSGGGQFSINMQKSFEALTWACIENIIVERFGSKAARIFRLVKDRKFIEQEKIQQIAMIPAREAKHLTYRLMHENFLQLQELRKSMAANAGPNKTFFLFHIDLEEVARMILDLSYKALYNAMNRRDFETNENRRLIEKKNRIHSIALSLQAQGAPPEQLQEIEEMMAPPEVDLFNKVMKRVQKLRAGDRELMAVRGARAGASASLAALLALLLLLCLAAAEAEAAKASTAASTSASALCSKFPSYCDESDAAAAQDDKKGKGTHQRFAETKWRKPKGDVEIRGHLAPKRPLKTDDQAEIDEAAALRAATIREAEERMRLAEQSPRTRAAGRDDIAQDASSRTPSSGHSSAPSFDKRRTVEEARRKAHLIQEARRKRRQRLEEEEEDDDEDEMVVEVEEDEEEDDESDEEDDDAAVEDDESDEDEELESEELISEEEEEEEEEEYVEEGAKEEEEEEEEEDEHEEESEEELELDEEEPEDEEEKRALKKLRESVQRRRKWKEEEARMKRREEERKKEEEEKKKKDDEIRRRRIEEIRKKKRQEEEERLKEEEEEERRKEEEEEKRRREEEEEEERRKKERQERLQKLREEREKEERRRLEEKKEREEKRRREEEERKRREEEEERERVEEERKRKEKEEEERRQKLEEEERQRKEEIKRKEEEKKELQRLEAQERKKREEEIRLREEQEKKLIEERKKREEEERKRKEAEERERKLKQELERERKKMAEELERERRRREEEEKERKRREEEDRERRKREEEERKLKLAEEESRKKKEEEDARRKREIEEKRLKKLENEERAKRAAEEIRQQIMADEKKSKKQPSKASGDKGEVEDEKDAGRKKKKEPAASERGRDADDELDQTSWMSGFPEFFAPTADDDVKNDELYDATAKLPSGVLSGNGIQLGDFDECLGVDVRLRQRSAPSSTAKEDEEGEDVAVVARAVSWFTDLVRPVLEPVLGAREDPGLVHIRGRYCLAGLDLELRRHDPGVRVALDRALAHSFLKGSLNDSAHFVPRFRTLGWGVCVPEACAARDVEAALRGAVARFQRSGAWGAGLVRARLSVAAAACRVAPRAPPLQRLPPTFLASAAAVAALLLVALVATVRDSGHEPDELGGLSGAVSCFSLRRNWSTLTAPEDPGADDIRCIHGVRSVCSLLLYAAHKILPLAALPLSNRAALTLVAASPASLLLRASLMYTDTFLLLSGALAAFHLSKQLARGGGLDWAGRLVTRVVRLTPTLGIVTVAYAYVLEHLGSGPLWGQLVEENARICREHMWRNLLYVHNLWPFEQMCAPHTHQLALDMQLSLLVPPLVWLLVKAWPLASPLVVALVGASTWLRQQAAVQHNVSLLIYNGARPADLYRAADASYVQASHRASAYLIGVALGYLLHRVPRKLQIPKVVSLAGWAACAALGGWALFSQRQVARLDYRFNVEEAARFNALAPLAWAAAMSWLIFACYTNNGGLLDRVLCARPLVLLSRISYAFYLTQFLVFFYNAGSVRSQREFSVLGALDLWELLIVLTLSTLITLLVELPMQSVRSAFASSKRRQSLKWDPPATPSTPTALSSPLGVERVSADALARLDLLRELWARTPSAECKAGLQEFLEARERLQLWALKMQDSSVALPDALLAGAMYSMGDFDGCAALPAAMYCLPDVVLRPAVRPAGPGALPEHDGDELSPYDPPHGRNATLWDLFKVPRPNLHLLAMIATREHPKPQPKPIRGPLWQQCVFPTSKCSGFAQTSGNRRRYRRDLMQWALCLPAACHGDARAGLLGGALAAAVDGLAKTLDVELVFHLDPDDCTDFTTRSSGFEEFYLALQERPLFLYGSLFVLAFPMTVLVATIRAACRGPGDDSGSQTTLDKPAAAAGPPSKLDSFALQANWSRLRRKQPSQIHSIQGLRTLTMFLIIFGHRAMYLFGEPLANPEYVENSFTRALKMMVINGNVIVSTFFVISGFLEARLSMIHIGKMRRYNPMVVMQHYVIRYLRLLPALAVMLTVEVLWVELMGDGPLWNQVVGRAVRDCKANWWAHLLFINNYYSPDSRCLIQTWFASAVLQLYVATPLLMWLVSRWTLRATWPGCLLLGLLLAAAGAAHYASTLTLGLHPMVHTYPQALRRQNILSDATFTHQYVATHTNAVPYVVGLIVGTLFYLVSLREWRPSKRVSLALFSAVPLSLLLQFVTLISGVFFFLPSFEARPMLDAALGPARLLAFSLPTAVLIFTCGIGAGGIFEKVLTWTPMVALGRLTYSVYLVHVSIITTTTGYTRRPETLTNYNVGSRGFSDVVVAYILGLVLHLCVEAPCANLQGIAIAYWFQKSPPSSGTGTPPQRREETPPPPEDFEDADDLRSVAMEGLLECSSCREDFNLEERRPKLLACGHTVCRDCVCRSGWAGRIRCPHDDLEYAADPDRLIDDLQLVCWLEKVMQVTGVLPLPIEHLGVFLLNPISNAPPRALSMFAEATAQGLLECVCCGCPYDWLVRRPTALDCGHAVCRLCLREANETSGDSGRDSSSSLPPPPARRRTAQDSAADEPWGDCCDSQEDGGDTCSSRSSLGSDDGDLDPAPRVDCPMAGCGRGVRARDHQHLLHCLDGTAARAARAHRAHSGARLDAKTGEELLLKLAQIESHVMRGGDGSLDGALPSLAADSLQGAGVSLDSPIAATAKLGKADENQLEAIKDLLADLRRVVGHKNSPRSEQLDVFSVVSIFVKSRVNNSLPDLLLSEKPLQAAFKVGRGNVNSLDSLKESKFEVDVWEMSLSNPQEMRVKKEKLLHSSDKVWKLTGVDCWCDPEWSLRLLRKVAPDVEQLQLRYPTRQHLQVVRDCMPHLSRLELRGWSGIDLLEDPFDFEKGSAKNSLEWLEVFLPRPTALSLLRAHRRSLRKVRVVVSDEWMSSTVTAGEQEVPEEPEYPDSVDGFAMDVDEVEEFCVVDYGENALRSRCWDDLLVEYGDVAEDGTEADSLASLSLLWPSSHTHDFYHCRRFARILESARPHLVVDCDVCRQIPPRLR</sequence>
<dbReference type="Proteomes" id="UP001219518">
    <property type="component" value="Unassembled WGS sequence"/>
</dbReference>
<feature type="transmembrane region" description="Helical" evidence="8">
    <location>
        <begin position="1812"/>
        <end position="1831"/>
    </location>
</feature>
<evidence type="ECO:0000256" key="6">
    <source>
        <dbReference type="PROSITE-ProRule" id="PRU00175"/>
    </source>
</evidence>
<dbReference type="InterPro" id="IPR055207">
    <property type="entry name" value="POLR3C_WHD"/>
</dbReference>
<dbReference type="InterPro" id="IPR013083">
    <property type="entry name" value="Znf_RING/FYVE/PHD"/>
</dbReference>
<feature type="compositionally biased region" description="Basic and acidic residues" evidence="7">
    <location>
        <begin position="655"/>
        <end position="674"/>
    </location>
</feature>
<dbReference type="Gene3D" id="6.10.140.1450">
    <property type="match status" value="1"/>
</dbReference>
<feature type="transmembrane region" description="Helical" evidence="8">
    <location>
        <begin position="1699"/>
        <end position="1717"/>
    </location>
</feature>
<dbReference type="FunFam" id="1.10.10.10:FF:000199">
    <property type="entry name" value="DNA-directed RNA polymerase III subunit RPC3"/>
    <property type="match status" value="1"/>
</dbReference>
<evidence type="ECO:0000256" key="8">
    <source>
        <dbReference type="SAM" id="Phobius"/>
    </source>
</evidence>
<keyword evidence="8" id="KW-0812">Transmembrane</keyword>
<dbReference type="GO" id="GO:0006351">
    <property type="term" value="P:DNA-templated transcription"/>
    <property type="evidence" value="ECO:0007669"/>
    <property type="project" value="InterPro"/>
</dbReference>
<feature type="transmembrane region" description="Helical" evidence="8">
    <location>
        <begin position="1737"/>
        <end position="1757"/>
    </location>
</feature>
<dbReference type="GO" id="GO:0016747">
    <property type="term" value="F:acyltransferase activity, transferring groups other than amino-acyl groups"/>
    <property type="evidence" value="ECO:0007669"/>
    <property type="project" value="InterPro"/>
</dbReference>
<protein>
    <recommendedName>
        <fullName evidence="5">DNA-directed RNA polymerase III subunit C</fullName>
    </recommendedName>
</protein>
<dbReference type="SMART" id="SM00703">
    <property type="entry name" value="NRF"/>
    <property type="match status" value="1"/>
</dbReference>
<dbReference type="Pfam" id="PF22536">
    <property type="entry name" value="WHD_POLR3C"/>
    <property type="match status" value="1"/>
</dbReference>
<feature type="compositionally biased region" description="Basic and acidic residues" evidence="7">
    <location>
        <begin position="1147"/>
        <end position="1156"/>
    </location>
</feature>
<evidence type="ECO:0000256" key="1">
    <source>
        <dbReference type="ARBA" id="ARBA00007206"/>
    </source>
</evidence>
<dbReference type="InterPro" id="IPR027370">
    <property type="entry name" value="Znf-RING_euk"/>
</dbReference>
<dbReference type="InterPro" id="IPR008806">
    <property type="entry name" value="RNA_pol_III_Rpc82_C"/>
</dbReference>
<dbReference type="Gene3D" id="3.30.40.10">
    <property type="entry name" value="Zinc/RING finger domain, C3HC4 (zinc finger)"/>
    <property type="match status" value="1"/>
</dbReference>
<feature type="transmembrane region" description="Helical" evidence="8">
    <location>
        <begin position="2372"/>
        <end position="2393"/>
    </location>
</feature>
<keyword evidence="3 6" id="KW-0863">Zinc-finger</keyword>
<dbReference type="PANTHER" id="PTHR11161:SF4">
    <property type="entry name" value="DROP DEAD"/>
    <property type="match status" value="1"/>
</dbReference>
<accession>A0AAE1HL07</accession>
<feature type="region of interest" description="Disordered" evidence="7">
    <location>
        <begin position="555"/>
        <end position="598"/>
    </location>
</feature>
<feature type="transmembrane region" description="Helical" evidence="8">
    <location>
        <begin position="2279"/>
        <end position="2300"/>
    </location>
</feature>
<dbReference type="InterPro" id="IPR036388">
    <property type="entry name" value="WH-like_DNA-bd_sf"/>
</dbReference>
<dbReference type="InterPro" id="IPR013197">
    <property type="entry name" value="RNA_pol_III_RPC82-rel_HTH"/>
</dbReference>
<dbReference type="Pfam" id="PF01757">
    <property type="entry name" value="Acyl_transf_3"/>
    <property type="match status" value="2"/>
</dbReference>